<dbReference type="PANTHER" id="PTHR30204">
    <property type="entry name" value="REDOX-CYCLING DRUG-SENSING TRANSCRIPTIONAL ACTIVATOR SOXR"/>
    <property type="match status" value="1"/>
</dbReference>
<keyword evidence="6" id="KW-1185">Reference proteome</keyword>
<keyword evidence="1" id="KW-0805">Transcription regulation</keyword>
<dbReference type="RefSeq" id="WP_166034318.1">
    <property type="nucleotide sequence ID" value="NZ_CP049887.1"/>
</dbReference>
<dbReference type="KEGG" id="vhy:G7082_06540"/>
<keyword evidence="3" id="KW-0804">Transcription</keyword>
<dbReference type="Proteomes" id="UP000501747">
    <property type="component" value="Chromosome"/>
</dbReference>
<feature type="domain" description="HTH merR-type" evidence="4">
    <location>
        <begin position="3"/>
        <end position="72"/>
    </location>
</feature>
<dbReference type="AlphaFoldDB" id="A0A6G8AT67"/>
<dbReference type="PROSITE" id="PS50937">
    <property type="entry name" value="HTH_MERR_2"/>
    <property type="match status" value="1"/>
</dbReference>
<organism evidence="5 6">
    <name type="scientific">Vagococcus hydrophili</name>
    <dbReference type="NCBI Taxonomy" id="2714947"/>
    <lineage>
        <taxon>Bacteria</taxon>
        <taxon>Bacillati</taxon>
        <taxon>Bacillota</taxon>
        <taxon>Bacilli</taxon>
        <taxon>Lactobacillales</taxon>
        <taxon>Enterococcaceae</taxon>
        <taxon>Vagococcus</taxon>
    </lineage>
</organism>
<protein>
    <submittedName>
        <fullName evidence="5">MerR family transcriptional regulator</fullName>
    </submittedName>
</protein>
<reference evidence="5 6" key="1">
    <citation type="submission" date="2020-03" db="EMBL/GenBank/DDBJ databases">
        <title>Vagococcus sp. nov., isolated from beetles.</title>
        <authorList>
            <person name="Hyun D.-W."/>
            <person name="Bae J.-W."/>
        </authorList>
    </citation>
    <scope>NUCLEOTIDE SEQUENCE [LARGE SCALE GENOMIC DNA]</scope>
    <source>
        <strain evidence="5 6">HDW17B</strain>
    </source>
</reference>
<evidence type="ECO:0000313" key="6">
    <source>
        <dbReference type="Proteomes" id="UP000501747"/>
    </source>
</evidence>
<evidence type="ECO:0000256" key="3">
    <source>
        <dbReference type="ARBA" id="ARBA00023163"/>
    </source>
</evidence>
<proteinExistence type="predicted"/>
<dbReference type="GO" id="GO:0003677">
    <property type="term" value="F:DNA binding"/>
    <property type="evidence" value="ECO:0007669"/>
    <property type="project" value="UniProtKB-KW"/>
</dbReference>
<name>A0A6G8AT67_9ENTE</name>
<dbReference type="SMART" id="SM00422">
    <property type="entry name" value="HTH_MERR"/>
    <property type="match status" value="1"/>
</dbReference>
<dbReference type="PANTHER" id="PTHR30204:SF94">
    <property type="entry name" value="HEAVY METAL-DEPENDENT TRANSCRIPTIONAL REGULATOR HI_0293-RELATED"/>
    <property type="match status" value="1"/>
</dbReference>
<dbReference type="InterPro" id="IPR009061">
    <property type="entry name" value="DNA-bd_dom_put_sf"/>
</dbReference>
<dbReference type="SUPFAM" id="SSF46955">
    <property type="entry name" value="Putative DNA-binding domain"/>
    <property type="match status" value="1"/>
</dbReference>
<dbReference type="InterPro" id="IPR000551">
    <property type="entry name" value="MerR-type_HTH_dom"/>
</dbReference>
<sequence>MSLLSTGQLAKLFQLPKPTIRHYVDEKLLIPIVNETNGYQHFTERDVYRLYQIIFLRKIGFSIEEIKKMLKDDTILSGLKESVVDLENQIQELKAIQHTVNTIIETEETVKIGEIQFLEQDIRYLKEVPENVIKDESIDFVEAGKQGFTQLELLITIINKEGVDNTFSLSSELESERILKKGTYACKNVALIETKQLEKEIELFMADPILNINSDQEIIVYENIYSSLGYSEKEVWTLEARI</sequence>
<evidence type="ECO:0000256" key="2">
    <source>
        <dbReference type="ARBA" id="ARBA00023125"/>
    </source>
</evidence>
<dbReference type="EMBL" id="CP049887">
    <property type="protein sequence ID" value="QIL48170.1"/>
    <property type="molecule type" value="Genomic_DNA"/>
</dbReference>
<evidence type="ECO:0000313" key="5">
    <source>
        <dbReference type="EMBL" id="QIL48170.1"/>
    </source>
</evidence>
<keyword evidence="2" id="KW-0238">DNA-binding</keyword>
<dbReference type="InterPro" id="IPR047057">
    <property type="entry name" value="MerR_fam"/>
</dbReference>
<dbReference type="Gene3D" id="1.10.1660.10">
    <property type="match status" value="1"/>
</dbReference>
<accession>A0A6G8AT67</accession>
<evidence type="ECO:0000256" key="1">
    <source>
        <dbReference type="ARBA" id="ARBA00023015"/>
    </source>
</evidence>
<dbReference type="GO" id="GO:0003700">
    <property type="term" value="F:DNA-binding transcription factor activity"/>
    <property type="evidence" value="ECO:0007669"/>
    <property type="project" value="InterPro"/>
</dbReference>
<dbReference type="Pfam" id="PF13411">
    <property type="entry name" value="MerR_1"/>
    <property type="match status" value="1"/>
</dbReference>
<evidence type="ECO:0000259" key="4">
    <source>
        <dbReference type="PROSITE" id="PS50937"/>
    </source>
</evidence>
<gene>
    <name evidence="5" type="ORF">G7082_06540</name>
</gene>